<dbReference type="GeneID" id="41712239"/>
<dbReference type="Proteomes" id="UP000324354">
    <property type="component" value="Chromosome"/>
</dbReference>
<proteinExistence type="predicted"/>
<dbReference type="RefSeq" id="WP_011011557.1">
    <property type="nucleotide sequence ID" value="NC_003413.1"/>
</dbReference>
<organism evidence="1 2">
    <name type="scientific">Pyrococcus furiosus (strain ATCC 43587 / DSM 3638 / JCM 8422 / Vc1)</name>
    <dbReference type="NCBI Taxonomy" id="186497"/>
    <lineage>
        <taxon>Archaea</taxon>
        <taxon>Methanobacteriati</taxon>
        <taxon>Methanobacteriota</taxon>
        <taxon>Thermococci</taxon>
        <taxon>Thermococcales</taxon>
        <taxon>Thermococcaceae</taxon>
        <taxon>Pyrococcus</taxon>
    </lineage>
</organism>
<dbReference type="EMBL" id="CP023154">
    <property type="protein sequence ID" value="QEK78153.1"/>
    <property type="molecule type" value="Genomic_DNA"/>
</dbReference>
<evidence type="ECO:0000313" key="2">
    <source>
        <dbReference type="Proteomes" id="UP000324354"/>
    </source>
</evidence>
<protein>
    <submittedName>
        <fullName evidence="1">Uncharacterized protein</fullName>
    </submittedName>
</protein>
<gene>
    <name evidence="1" type="ORF">PFDSM3638_02180</name>
</gene>
<dbReference type="GeneID" id="13302249"/>
<accession>A0A5C0XML7</accession>
<name>A0A5C0XML7_PYRFU</name>
<evidence type="ECO:0000313" key="1">
    <source>
        <dbReference type="EMBL" id="QEK78153.1"/>
    </source>
</evidence>
<sequence length="75" mass="8389">MEFYENVLGLYSYLDVLSGTLNFYFFSGGYLKLIYESLGGGIASEIYKMLYNTAIFDIIKLISGEPLEPDLALIG</sequence>
<reference evidence="1 2" key="1">
    <citation type="submission" date="2017-08" db="EMBL/GenBank/DDBJ databases">
        <title>Resequencing and Reannotation of the genome of Pyrococcus furiosus type strain DSM3638.</title>
        <authorList>
            <person name="Reichelt R.M."/>
            <person name="Bunk B."/>
        </authorList>
    </citation>
    <scope>NUCLEOTIDE SEQUENCE [LARGE SCALE GENOMIC DNA]</scope>
    <source>
        <strain evidence="1 2">DSM 3638</strain>
    </source>
</reference>
<dbReference type="AlphaFoldDB" id="A0A5C0XML7"/>